<accession>A0A8J4EPU3</accession>
<evidence type="ECO:0000313" key="4">
    <source>
        <dbReference type="Proteomes" id="UP000614996"/>
    </source>
</evidence>
<feature type="region of interest" description="Disordered" evidence="1">
    <location>
        <begin position="294"/>
        <end position="350"/>
    </location>
</feature>
<dbReference type="AlphaFoldDB" id="A0A8J4EPU3"/>
<organism evidence="3 4">
    <name type="scientific">Actinocatenispora comari</name>
    <dbReference type="NCBI Taxonomy" id="2807577"/>
    <lineage>
        <taxon>Bacteria</taxon>
        <taxon>Bacillati</taxon>
        <taxon>Actinomycetota</taxon>
        <taxon>Actinomycetes</taxon>
        <taxon>Micromonosporales</taxon>
        <taxon>Micromonosporaceae</taxon>
        <taxon>Actinocatenispora</taxon>
    </lineage>
</organism>
<dbReference type="InterPro" id="IPR024414">
    <property type="entry name" value="Uncharacterised_PrgI"/>
</dbReference>
<sequence length="350" mass="36033">MITMASHNSSGDHCVGAPVPADLDTPDTIAYGLTFRQLAILGVAGVIGWLVWQALHTIVPVPILIAAAIPAAGATVAITMGRRDGLSLDRWLMAAIRGVRAPRRLAPAGSAPGPLPGWAPATTAAHPAPALLRLPAAGIGADGIVATGDGGHAALVAASTLNASLRTDDEQLALVGAFGRWLNSLSEPTQIVLSARPVDLHDRARALAQRAGQLPDPALEATARDHAAWLAELADTRHPLRRTSVIVCRTPGPARDAQRAATRTTRALSGLGLAAKPLDADTVGAVLAAAVDPFNPPADDHRAPAHTPVRYRSADTTPARAGDTPPPRSADRDPGANQRRGDGTDRGGSQ</sequence>
<name>A0A8J4EPU3_9ACTN</name>
<evidence type="ECO:0000313" key="3">
    <source>
        <dbReference type="EMBL" id="GIL29094.1"/>
    </source>
</evidence>
<reference evidence="4" key="1">
    <citation type="journal article" date="2021" name="Int. J. Syst. Evol. Microbiol.">
        <title>Actinocatenispora comari sp. nov., an endophytic actinomycete isolated from aerial parts of Comarum salesowianum.</title>
        <authorList>
            <person name="Oyunbileg N."/>
            <person name="Iizaka Y."/>
            <person name="Hamada M."/>
            <person name="Davaapurev B.O."/>
            <person name="Fukumoto A."/>
            <person name="Tsetseg B."/>
            <person name="Kato F."/>
            <person name="Tamura T."/>
            <person name="Batkhuu J."/>
            <person name="Anzai Y."/>
        </authorList>
    </citation>
    <scope>NUCLEOTIDE SEQUENCE [LARGE SCALE GENOMIC DNA]</scope>
    <source>
        <strain evidence="4">NUM-2625</strain>
    </source>
</reference>
<keyword evidence="4" id="KW-1185">Reference proteome</keyword>
<dbReference type="Proteomes" id="UP000614996">
    <property type="component" value="Unassembled WGS sequence"/>
</dbReference>
<proteinExistence type="predicted"/>
<feature type="transmembrane region" description="Helical" evidence="2">
    <location>
        <begin position="61"/>
        <end position="80"/>
    </location>
</feature>
<dbReference type="Pfam" id="PF12666">
    <property type="entry name" value="PrgI"/>
    <property type="match status" value="1"/>
</dbReference>
<evidence type="ECO:0000256" key="2">
    <source>
        <dbReference type="SAM" id="Phobius"/>
    </source>
</evidence>
<keyword evidence="2" id="KW-0812">Transmembrane</keyword>
<comment type="caution">
    <text evidence="3">The sequence shown here is derived from an EMBL/GenBank/DDBJ whole genome shotgun (WGS) entry which is preliminary data.</text>
</comment>
<dbReference type="EMBL" id="BOPO01000084">
    <property type="protein sequence ID" value="GIL29094.1"/>
    <property type="molecule type" value="Genomic_DNA"/>
</dbReference>
<gene>
    <name evidence="3" type="ORF">NUM_43480</name>
</gene>
<evidence type="ECO:0008006" key="5">
    <source>
        <dbReference type="Google" id="ProtNLM"/>
    </source>
</evidence>
<keyword evidence="2" id="KW-0472">Membrane</keyword>
<feature type="transmembrane region" description="Helical" evidence="2">
    <location>
        <begin position="38"/>
        <end position="55"/>
    </location>
</feature>
<protein>
    <recommendedName>
        <fullName evidence="5">PrgI family protein</fullName>
    </recommendedName>
</protein>
<feature type="compositionally biased region" description="Basic and acidic residues" evidence="1">
    <location>
        <begin position="329"/>
        <end position="350"/>
    </location>
</feature>
<evidence type="ECO:0000256" key="1">
    <source>
        <dbReference type="SAM" id="MobiDB-lite"/>
    </source>
</evidence>
<keyword evidence="2" id="KW-1133">Transmembrane helix</keyword>